<sequence>MSCSASDSRNRALRGTRRFRAVGDRRVDLAWDLTRVRFPGSVDEPPSRRGAAPQPQQLCGWNGGAGLFSSSSSFGAYRWTDYVDVVRACMLQSWRLSFVHGSYEGRGRTVMMACHDVEMPFLRGIDMNRPALVAETTTARGGGAAAARRTRSPA</sequence>
<dbReference type="EnsemblPlants" id="ONIVA06G06980.1">
    <property type="protein sequence ID" value="ONIVA06G06980.1"/>
    <property type="gene ID" value="ONIVA06G06980"/>
</dbReference>
<proteinExistence type="predicted"/>
<dbReference type="AlphaFoldDB" id="A0A0E0HM32"/>
<keyword evidence="2" id="KW-1185">Reference proteome</keyword>
<dbReference type="Gramene" id="ONIVA06G06980.1">
    <property type="protein sequence ID" value="ONIVA06G06980.1"/>
    <property type="gene ID" value="ONIVA06G06980"/>
</dbReference>
<reference evidence="1" key="1">
    <citation type="submission" date="2015-04" db="UniProtKB">
        <authorList>
            <consortium name="EnsemblPlants"/>
        </authorList>
    </citation>
    <scope>IDENTIFICATION</scope>
    <source>
        <strain evidence="1">SL10</strain>
    </source>
</reference>
<organism evidence="1">
    <name type="scientific">Oryza nivara</name>
    <name type="common">Indian wild rice</name>
    <name type="synonym">Oryza sativa f. spontanea</name>
    <dbReference type="NCBI Taxonomy" id="4536"/>
    <lineage>
        <taxon>Eukaryota</taxon>
        <taxon>Viridiplantae</taxon>
        <taxon>Streptophyta</taxon>
        <taxon>Embryophyta</taxon>
        <taxon>Tracheophyta</taxon>
        <taxon>Spermatophyta</taxon>
        <taxon>Magnoliopsida</taxon>
        <taxon>Liliopsida</taxon>
        <taxon>Poales</taxon>
        <taxon>Poaceae</taxon>
        <taxon>BOP clade</taxon>
        <taxon>Oryzoideae</taxon>
        <taxon>Oryzeae</taxon>
        <taxon>Oryzinae</taxon>
        <taxon>Oryza</taxon>
    </lineage>
</organism>
<name>A0A0E0HM32_ORYNI</name>
<dbReference type="Proteomes" id="UP000006591">
    <property type="component" value="Chromosome 6"/>
</dbReference>
<protein>
    <submittedName>
        <fullName evidence="1">Uncharacterized protein</fullName>
    </submittedName>
</protein>
<dbReference type="HOGENOM" id="CLU_1707143_0_0_1"/>
<accession>A0A0E0HM32</accession>
<evidence type="ECO:0000313" key="1">
    <source>
        <dbReference type="EnsemblPlants" id="ONIVA06G06980.1"/>
    </source>
</evidence>
<evidence type="ECO:0000313" key="2">
    <source>
        <dbReference type="Proteomes" id="UP000006591"/>
    </source>
</evidence>
<reference evidence="1" key="2">
    <citation type="submission" date="2018-04" db="EMBL/GenBank/DDBJ databases">
        <title>OnivRS2 (Oryza nivara Reference Sequence Version 2).</title>
        <authorList>
            <person name="Zhang J."/>
            <person name="Kudrna D."/>
            <person name="Lee S."/>
            <person name="Talag J."/>
            <person name="Rajasekar S."/>
            <person name="Welchert J."/>
            <person name="Hsing Y.-I."/>
            <person name="Wing R.A."/>
        </authorList>
    </citation>
    <scope>NUCLEOTIDE SEQUENCE [LARGE SCALE GENOMIC DNA]</scope>
    <source>
        <strain evidence="1">SL10</strain>
    </source>
</reference>